<sequence length="447" mass="48923">MVRGTDSIHSCGKSRDNRIFLSGEGSTLAGSLILLSNYGIRVGYGDKPSLKLPSLNPVKKSFQSNMLNTPNFGGLESSTGAFFVTLSIYVLTAATLAPVIGACAPSSGRAAKAKSGYDLSAYFPFHLDIDECPFLFYQHSRGLSHSSLFACRPDLWEMPDFPSEANALLVELLKRPPGGKDLLICSPAKGKTSSVGCRLTFCLLLFDLVRLKGDVSSDHKPRSPPSLAPNEQENSIASNFFNWALALEMMSEERMSVEEAVEELCCSARLPKAEATSAKKKDRLGLVPKEIYVERFQSLPKGTYAGFGQQSNPPLCHCERLPRSYFVLFERWERRINSIIIDNGISAASNTWLSSREEGRVNKEEKNSFSLAAATMPSMPSRVEGIKVLSPSRKLPANDRLTADLLDLLKCQYKLLAHGRRAKGVVSVLVLGKDLPVAVPFPLNILS</sequence>
<evidence type="ECO:0000313" key="2">
    <source>
        <dbReference type="Proteomes" id="UP001054252"/>
    </source>
</evidence>
<accession>A0AAV5MU98</accession>
<keyword evidence="2" id="KW-1185">Reference proteome</keyword>
<reference evidence="1 2" key="1">
    <citation type="journal article" date="2021" name="Commun. Biol.">
        <title>The genome of Shorea leprosula (Dipterocarpaceae) highlights the ecological relevance of drought in aseasonal tropical rainforests.</title>
        <authorList>
            <person name="Ng K.K.S."/>
            <person name="Kobayashi M.J."/>
            <person name="Fawcett J.A."/>
            <person name="Hatakeyama M."/>
            <person name="Paape T."/>
            <person name="Ng C.H."/>
            <person name="Ang C.C."/>
            <person name="Tnah L.H."/>
            <person name="Lee C.T."/>
            <person name="Nishiyama T."/>
            <person name="Sese J."/>
            <person name="O'Brien M.J."/>
            <person name="Copetti D."/>
            <person name="Mohd Noor M.I."/>
            <person name="Ong R.C."/>
            <person name="Putra M."/>
            <person name="Sireger I.Z."/>
            <person name="Indrioko S."/>
            <person name="Kosugi Y."/>
            <person name="Izuno A."/>
            <person name="Isagi Y."/>
            <person name="Lee S.L."/>
            <person name="Shimizu K.K."/>
        </authorList>
    </citation>
    <scope>NUCLEOTIDE SEQUENCE [LARGE SCALE GENOMIC DNA]</scope>
    <source>
        <strain evidence="1">214</strain>
    </source>
</reference>
<protein>
    <submittedName>
        <fullName evidence="1">Uncharacterized protein</fullName>
    </submittedName>
</protein>
<gene>
    <name evidence="1" type="ORF">SLEP1_g58859</name>
</gene>
<comment type="caution">
    <text evidence="1">The sequence shown here is derived from an EMBL/GenBank/DDBJ whole genome shotgun (WGS) entry which is preliminary data.</text>
</comment>
<name>A0AAV5MU98_9ROSI</name>
<proteinExistence type="predicted"/>
<evidence type="ECO:0000313" key="1">
    <source>
        <dbReference type="EMBL" id="GKV52271.1"/>
    </source>
</evidence>
<dbReference type="EMBL" id="BPVZ01000651">
    <property type="protein sequence ID" value="GKV52271.1"/>
    <property type="molecule type" value="Genomic_DNA"/>
</dbReference>
<dbReference type="AlphaFoldDB" id="A0AAV5MU98"/>
<dbReference type="Proteomes" id="UP001054252">
    <property type="component" value="Unassembled WGS sequence"/>
</dbReference>
<organism evidence="1 2">
    <name type="scientific">Rubroshorea leprosula</name>
    <dbReference type="NCBI Taxonomy" id="152421"/>
    <lineage>
        <taxon>Eukaryota</taxon>
        <taxon>Viridiplantae</taxon>
        <taxon>Streptophyta</taxon>
        <taxon>Embryophyta</taxon>
        <taxon>Tracheophyta</taxon>
        <taxon>Spermatophyta</taxon>
        <taxon>Magnoliopsida</taxon>
        <taxon>eudicotyledons</taxon>
        <taxon>Gunneridae</taxon>
        <taxon>Pentapetalae</taxon>
        <taxon>rosids</taxon>
        <taxon>malvids</taxon>
        <taxon>Malvales</taxon>
        <taxon>Dipterocarpaceae</taxon>
        <taxon>Rubroshorea</taxon>
    </lineage>
</organism>